<organism evidence="2 3">
    <name type="scientific">Aquimarina amphilecti</name>
    <dbReference type="NCBI Taxonomy" id="1038014"/>
    <lineage>
        <taxon>Bacteria</taxon>
        <taxon>Pseudomonadati</taxon>
        <taxon>Bacteroidota</taxon>
        <taxon>Flavobacteriia</taxon>
        <taxon>Flavobacteriales</taxon>
        <taxon>Flavobacteriaceae</taxon>
        <taxon>Aquimarina</taxon>
    </lineage>
</organism>
<name>A0A1H7VVE1_AQUAM</name>
<protein>
    <submittedName>
        <fullName evidence="2">CubicO group peptidase, beta-lactamase class C family</fullName>
    </submittedName>
</protein>
<gene>
    <name evidence="2" type="ORF">SAMN04487910_4219</name>
</gene>
<accession>A0A1H7VVE1</accession>
<sequence length="385" mass="43427">MILKNTSSFFITLFLTTILQSYGQQSLDSEKNISNELDAIFSKEFPLDQPGAAIVLTKGNRKLFEKAYGISDITTKEKITPNTVFNTGSISKTFVANGILILQERGLLSIEDPIYKYFPDFDTPEIAKKITIKHLLSHTSGLPDLRNVRENQEYYITAKDTANFEPIKRTDNLLFEPGEKFMYSNPSYNGLALIIEQVTKQKWQQFIIDNIFIPSGMHTSKITDGDHPKTGVAHAYYKDQKGVYQESDYGEVPTFAASGNGGIWSTINELVSYEEALRTQVFLSAKTVKQSRTVFNPTNWNDSKNPNLGYSWFLGIDGILRSNNNQKIVTPVVSHTGSQGGFRAFYISFPEKGITYVMLANRPIDNFGDIIKESFMLFLKYGLID</sequence>
<feature type="domain" description="Beta-lactamase-related" evidence="1">
    <location>
        <begin position="49"/>
        <end position="367"/>
    </location>
</feature>
<dbReference type="EMBL" id="FOAB01000009">
    <property type="protein sequence ID" value="SEM13150.1"/>
    <property type="molecule type" value="Genomic_DNA"/>
</dbReference>
<reference evidence="3" key="1">
    <citation type="submission" date="2016-10" db="EMBL/GenBank/DDBJ databases">
        <authorList>
            <person name="Varghese N."/>
            <person name="Submissions S."/>
        </authorList>
    </citation>
    <scope>NUCLEOTIDE SEQUENCE [LARGE SCALE GENOMIC DNA]</scope>
    <source>
        <strain evidence="3">DSM 25232 / NCIMB 14723 / 92V</strain>
    </source>
</reference>
<keyword evidence="3" id="KW-1185">Reference proteome</keyword>
<dbReference type="PANTHER" id="PTHR46825">
    <property type="entry name" value="D-ALANYL-D-ALANINE-CARBOXYPEPTIDASE/ENDOPEPTIDASE AMPH"/>
    <property type="match status" value="1"/>
</dbReference>
<dbReference type="InterPro" id="IPR012338">
    <property type="entry name" value="Beta-lactam/transpept-like"/>
</dbReference>
<evidence type="ECO:0000313" key="2">
    <source>
        <dbReference type="EMBL" id="SEM13150.1"/>
    </source>
</evidence>
<dbReference type="SUPFAM" id="SSF56601">
    <property type="entry name" value="beta-lactamase/transpeptidase-like"/>
    <property type="match status" value="1"/>
</dbReference>
<evidence type="ECO:0000259" key="1">
    <source>
        <dbReference type="Pfam" id="PF00144"/>
    </source>
</evidence>
<dbReference type="Proteomes" id="UP000198521">
    <property type="component" value="Unassembled WGS sequence"/>
</dbReference>
<dbReference type="Gene3D" id="3.40.710.10">
    <property type="entry name" value="DD-peptidase/beta-lactamase superfamily"/>
    <property type="match status" value="1"/>
</dbReference>
<dbReference type="Pfam" id="PF00144">
    <property type="entry name" value="Beta-lactamase"/>
    <property type="match status" value="1"/>
</dbReference>
<dbReference type="InterPro" id="IPR001466">
    <property type="entry name" value="Beta-lactam-related"/>
</dbReference>
<dbReference type="AlphaFoldDB" id="A0A1H7VVE1"/>
<proteinExistence type="predicted"/>
<dbReference type="OrthoDB" id="9793489at2"/>
<dbReference type="PANTHER" id="PTHR46825:SF9">
    <property type="entry name" value="BETA-LACTAMASE-RELATED DOMAIN-CONTAINING PROTEIN"/>
    <property type="match status" value="1"/>
</dbReference>
<evidence type="ECO:0000313" key="3">
    <source>
        <dbReference type="Proteomes" id="UP000198521"/>
    </source>
</evidence>
<dbReference type="STRING" id="1038014.SAMN04487910_4219"/>
<dbReference type="InterPro" id="IPR050491">
    <property type="entry name" value="AmpC-like"/>
</dbReference>
<dbReference type="RefSeq" id="WP_091412047.1">
    <property type="nucleotide sequence ID" value="NZ_FOAB01000009.1"/>
</dbReference>